<evidence type="ECO:0008006" key="4">
    <source>
        <dbReference type="Google" id="ProtNLM"/>
    </source>
</evidence>
<dbReference type="OrthoDB" id="5868217at2759"/>
<evidence type="ECO:0000313" key="3">
    <source>
        <dbReference type="Proteomes" id="UP000271889"/>
    </source>
</evidence>
<dbReference type="EMBL" id="UYRV01024812">
    <property type="protein sequence ID" value="VDK76332.1"/>
    <property type="molecule type" value="Genomic_DNA"/>
</dbReference>
<evidence type="ECO:0000313" key="2">
    <source>
        <dbReference type="EMBL" id="VDK76332.1"/>
    </source>
</evidence>
<dbReference type="Pfam" id="PF17618">
    <property type="entry name" value="SL4P"/>
    <property type="match status" value="1"/>
</dbReference>
<feature type="region of interest" description="Disordered" evidence="1">
    <location>
        <begin position="93"/>
        <end position="112"/>
    </location>
</feature>
<name>A0A3P6SK45_CYLGO</name>
<organism evidence="2 3">
    <name type="scientific">Cylicostephanus goldi</name>
    <name type="common">Nematode worm</name>
    <dbReference type="NCBI Taxonomy" id="71465"/>
    <lineage>
        <taxon>Eukaryota</taxon>
        <taxon>Metazoa</taxon>
        <taxon>Ecdysozoa</taxon>
        <taxon>Nematoda</taxon>
        <taxon>Chromadorea</taxon>
        <taxon>Rhabditida</taxon>
        <taxon>Rhabditina</taxon>
        <taxon>Rhabditomorpha</taxon>
        <taxon>Strongyloidea</taxon>
        <taxon>Strongylidae</taxon>
        <taxon>Cylicostephanus</taxon>
    </lineage>
</organism>
<proteinExistence type="predicted"/>
<dbReference type="InterPro" id="IPR035127">
    <property type="entry name" value="SL4P"/>
</dbReference>
<reference evidence="2 3" key="1">
    <citation type="submission" date="2018-11" db="EMBL/GenBank/DDBJ databases">
        <authorList>
            <consortium name="Pathogen Informatics"/>
        </authorList>
    </citation>
    <scope>NUCLEOTIDE SEQUENCE [LARGE SCALE GENOMIC DNA]</scope>
</reference>
<gene>
    <name evidence="2" type="ORF">CGOC_LOCUS7221</name>
</gene>
<evidence type="ECO:0000256" key="1">
    <source>
        <dbReference type="SAM" id="MobiDB-lite"/>
    </source>
</evidence>
<keyword evidence="3" id="KW-1185">Reference proteome</keyword>
<dbReference type="Proteomes" id="UP000271889">
    <property type="component" value="Unassembled WGS sequence"/>
</dbReference>
<accession>A0A3P6SK45</accession>
<dbReference type="AlphaFoldDB" id="A0A3P6SK45"/>
<protein>
    <recommendedName>
        <fullName evidence="4">PB1 domain-containing protein</fullName>
    </recommendedName>
</protein>
<sequence length="129" mass="15096">MAEERTASFKVYFDVPRFRIAYKNKTDLFEAFQKKLKELNLDIDNITWADWDGDRSLVNTPDDLFGAAEDYSAGAYSLVKLFYRINYDQESANCSSSEEEEEGQKENEKNEELLVEQCRSPSRSCYCRR</sequence>